<feature type="compositionally biased region" description="Gly residues" evidence="1">
    <location>
        <begin position="66"/>
        <end position="103"/>
    </location>
</feature>
<evidence type="ECO:0000256" key="1">
    <source>
        <dbReference type="SAM" id="MobiDB-lite"/>
    </source>
</evidence>
<dbReference type="EMBL" id="ALWX01000046">
    <property type="protein sequence ID" value="EKA60843.1"/>
    <property type="molecule type" value="Genomic_DNA"/>
</dbReference>
<sequence>MRRVLGAWVALAVVVATTWSTCRAGGAGREGGVGRGLAEGGGRGRRRPVGGVAQLSGSQPVAGGRRLAGGDGEGAVGARGGDDAVGGGDVDGHGVAWGGVGQGSGVERHEAALGPDADELAGAPFVRGLEQGAGEAHGGLVGAARLGAGAGCRGDGEGSGEQGGEEGACAHAVGSGWQAAARGRSRVARVVRRRPGRVS</sequence>
<comment type="caution">
    <text evidence="2">The sequence shown here is derived from an EMBL/GenBank/DDBJ whole genome shotgun (WGS) entry which is preliminary data.</text>
</comment>
<protein>
    <submittedName>
        <fullName evidence="2">Uncharacterized protein</fullName>
    </submittedName>
</protein>
<name>K1ENN1_9MICO</name>
<evidence type="ECO:0000313" key="2">
    <source>
        <dbReference type="EMBL" id="EKA60843.1"/>
    </source>
</evidence>
<feature type="region of interest" description="Disordered" evidence="1">
    <location>
        <begin position="24"/>
        <end position="103"/>
    </location>
</feature>
<reference evidence="2 3" key="1">
    <citation type="journal article" date="2012" name="J. Bacteriol.">
        <title>Genome Sequence of Janibacter hoylei MTCC8307, Isolated from the Stratospheric Air.</title>
        <authorList>
            <person name="Pawar S.P."/>
            <person name="Dhotre D.P."/>
            <person name="Shetty S.A."/>
            <person name="Chowdhury S.P."/>
            <person name="Chaudhari B.L."/>
            <person name="Shouche Y.S."/>
        </authorList>
    </citation>
    <scope>NUCLEOTIDE SEQUENCE [LARGE SCALE GENOMIC DNA]</scope>
    <source>
        <strain evidence="2 3">PVAS-1</strain>
    </source>
</reference>
<dbReference type="Proteomes" id="UP000004474">
    <property type="component" value="Unassembled WGS sequence"/>
</dbReference>
<accession>K1ENN1</accession>
<proteinExistence type="predicted"/>
<evidence type="ECO:0000313" key="3">
    <source>
        <dbReference type="Proteomes" id="UP000004474"/>
    </source>
</evidence>
<dbReference type="AlphaFoldDB" id="K1ENN1"/>
<feature type="compositionally biased region" description="Gly residues" evidence="1">
    <location>
        <begin position="25"/>
        <end position="41"/>
    </location>
</feature>
<organism evidence="2 3">
    <name type="scientific">Janibacter hoylei PVAS-1</name>
    <dbReference type="NCBI Taxonomy" id="1210046"/>
    <lineage>
        <taxon>Bacteria</taxon>
        <taxon>Bacillati</taxon>
        <taxon>Actinomycetota</taxon>
        <taxon>Actinomycetes</taxon>
        <taxon>Micrococcales</taxon>
        <taxon>Intrasporangiaceae</taxon>
        <taxon>Janibacter</taxon>
    </lineage>
</organism>
<gene>
    <name evidence="2" type="ORF">B277_10820</name>
</gene>